<evidence type="ECO:0000313" key="1">
    <source>
        <dbReference type="EMBL" id="KAL2823988.1"/>
    </source>
</evidence>
<protein>
    <submittedName>
        <fullName evidence="1">Stretch-activated Ca2+-permeable channel component-domain-containing protein</fullName>
    </submittedName>
</protein>
<organism evidence="1 2">
    <name type="scientific">Aspergillus cavernicola</name>
    <dbReference type="NCBI Taxonomy" id="176166"/>
    <lineage>
        <taxon>Eukaryota</taxon>
        <taxon>Fungi</taxon>
        <taxon>Dikarya</taxon>
        <taxon>Ascomycota</taxon>
        <taxon>Pezizomycotina</taxon>
        <taxon>Eurotiomycetes</taxon>
        <taxon>Eurotiomycetidae</taxon>
        <taxon>Eurotiales</taxon>
        <taxon>Aspergillaceae</taxon>
        <taxon>Aspergillus</taxon>
        <taxon>Aspergillus subgen. Nidulantes</taxon>
    </lineage>
</organism>
<proteinExistence type="predicted"/>
<dbReference type="PANTHER" id="PTHR39142:SF1">
    <property type="entry name" value="AEL197CP"/>
    <property type="match status" value="1"/>
</dbReference>
<dbReference type="InterPro" id="IPR024338">
    <property type="entry name" value="MID1/Yam8"/>
</dbReference>
<accession>A0ABR4I8C2</accession>
<reference evidence="1 2" key="1">
    <citation type="submission" date="2024-07" db="EMBL/GenBank/DDBJ databases">
        <title>Section-level genome sequencing and comparative genomics of Aspergillus sections Usti and Cavernicolus.</title>
        <authorList>
            <consortium name="Lawrence Berkeley National Laboratory"/>
            <person name="Nybo J.L."/>
            <person name="Vesth T.C."/>
            <person name="Theobald S."/>
            <person name="Frisvad J.C."/>
            <person name="Larsen T.O."/>
            <person name="Kjaerboelling I."/>
            <person name="Rothschild-Mancinelli K."/>
            <person name="Lyhne E.K."/>
            <person name="Kogle M.E."/>
            <person name="Barry K."/>
            <person name="Clum A."/>
            <person name="Na H."/>
            <person name="Ledsgaard L."/>
            <person name="Lin J."/>
            <person name="Lipzen A."/>
            <person name="Kuo A."/>
            <person name="Riley R."/>
            <person name="Mondo S."/>
            <person name="LaButti K."/>
            <person name="Haridas S."/>
            <person name="Pangalinan J."/>
            <person name="Salamov A.A."/>
            <person name="Simmons B.A."/>
            <person name="Magnuson J.K."/>
            <person name="Chen J."/>
            <person name="Drula E."/>
            <person name="Henrissat B."/>
            <person name="Wiebenga A."/>
            <person name="Lubbers R.J."/>
            <person name="Gomes A.C."/>
            <person name="Makela M.R."/>
            <person name="Stajich J."/>
            <person name="Grigoriev I.V."/>
            <person name="Mortensen U.H."/>
            <person name="De vries R.P."/>
            <person name="Baker S.E."/>
            <person name="Andersen M.R."/>
        </authorList>
    </citation>
    <scope>NUCLEOTIDE SEQUENCE [LARGE SCALE GENOMIC DNA]</scope>
    <source>
        <strain evidence="1 2">CBS 600.67</strain>
    </source>
</reference>
<name>A0ABR4I8C2_9EURO</name>
<dbReference type="PANTHER" id="PTHR39142">
    <property type="entry name" value="MID1P"/>
    <property type="match status" value="1"/>
</dbReference>
<dbReference type="EMBL" id="JBFXLS010000047">
    <property type="protein sequence ID" value="KAL2823988.1"/>
    <property type="molecule type" value="Genomic_DNA"/>
</dbReference>
<sequence>MARVGFGVSELPMRRKYTRRRYCFGATASLSFLVSTLFLAAISPALATVADYTSLTPDKSHSHLIAKDDTSSGFPFFLGSFNGLLIDDEGQETGETRGLDLVSRAPEGASLLENNHFHANDILMGEIQYFHFPKGSMGSNGANTTTDNQNNSASKRATTTVYLSLTICSKPILNESISDTRRDLPQLAVYVSISDSLQEPGPDKNNRGQTVHHSEEGYMNATMSTEGNIYIGVVAPNSGDYSGSYSYQIAASTDALFHAHEQTPMAVFVDSGSEAALFTMGGVLTAEQLQRWERNNTSVFTMFVNNANSTATAGLSRSYCALERYSESTMGDNIETSLSRTKPDDRPKEQFYITGLNGSSTYVGVLAMTGNSSDSGNGIVGGGGKIYRPQNFTTKADGNCAVIYDLDFCSDIAYAVPSNPSMNLSTLRSNYDNYTANLYKNFNYSLQQIQCNTSNETIFSMAVNCDDCATAYKNWLCAVTIPHCDDFSMTSNSTAVMVRNAAQQFPNGTKVTNKTLTENPMTNRPRNSGLIDDIIQPGPYMEILPRVQICHDLVRTCPMTLGFQCPRGKWLPYSYDTSAALSLRFPTASVVAAVSICGLFWLF</sequence>
<dbReference type="Proteomes" id="UP001610335">
    <property type="component" value="Unassembled WGS sequence"/>
</dbReference>
<dbReference type="Pfam" id="PF12929">
    <property type="entry name" value="Mid1"/>
    <property type="match status" value="1"/>
</dbReference>
<comment type="caution">
    <text evidence="1">The sequence shown here is derived from an EMBL/GenBank/DDBJ whole genome shotgun (WGS) entry which is preliminary data.</text>
</comment>
<gene>
    <name evidence="1" type="ORF">BDW59DRAFT_148004</name>
</gene>
<keyword evidence="2" id="KW-1185">Reference proteome</keyword>
<evidence type="ECO:0000313" key="2">
    <source>
        <dbReference type="Proteomes" id="UP001610335"/>
    </source>
</evidence>